<feature type="region of interest" description="Disordered" evidence="1">
    <location>
        <begin position="24"/>
        <end position="43"/>
    </location>
</feature>
<comment type="caution">
    <text evidence="2">The sequence shown here is derived from an EMBL/GenBank/DDBJ whole genome shotgun (WGS) entry which is preliminary data.</text>
</comment>
<dbReference type="Proteomes" id="UP000319927">
    <property type="component" value="Unassembled WGS sequence"/>
</dbReference>
<accession>A0A561WWK6</accession>
<keyword evidence="3" id="KW-1185">Reference proteome</keyword>
<evidence type="ECO:0000256" key="1">
    <source>
        <dbReference type="SAM" id="MobiDB-lite"/>
    </source>
</evidence>
<reference evidence="2 3" key="1">
    <citation type="submission" date="2019-06" db="EMBL/GenBank/DDBJ databases">
        <title>Sequencing the genomes of 1000 actinobacteria strains.</title>
        <authorList>
            <person name="Klenk H.-P."/>
        </authorList>
    </citation>
    <scope>NUCLEOTIDE SEQUENCE [LARGE SCALE GENOMIC DNA]</scope>
    <source>
        <strain evidence="2 3">DSM 102131</strain>
    </source>
</reference>
<sequence length="43" mass="4595">MQEKRIGGAHADSRFVRMLGIHFTDSTGECGDGPGYSSDPPLT</sequence>
<name>A0A561WWK6_9ACTN</name>
<organism evidence="2 3">
    <name type="scientific">Micromonospora palomenae</name>
    <dbReference type="NCBI Taxonomy" id="1461247"/>
    <lineage>
        <taxon>Bacteria</taxon>
        <taxon>Bacillati</taxon>
        <taxon>Actinomycetota</taxon>
        <taxon>Actinomycetes</taxon>
        <taxon>Micromonosporales</taxon>
        <taxon>Micromonosporaceae</taxon>
        <taxon>Micromonospora</taxon>
    </lineage>
</organism>
<dbReference type="EMBL" id="VIXA01000001">
    <property type="protein sequence ID" value="TWG28240.1"/>
    <property type="molecule type" value="Genomic_DNA"/>
</dbReference>
<evidence type="ECO:0000313" key="3">
    <source>
        <dbReference type="Proteomes" id="UP000319927"/>
    </source>
</evidence>
<evidence type="ECO:0000313" key="2">
    <source>
        <dbReference type="EMBL" id="TWG28240.1"/>
    </source>
</evidence>
<dbReference type="AlphaFoldDB" id="A0A561WWK6"/>
<protein>
    <submittedName>
        <fullName evidence="2">Uncharacterized protein</fullName>
    </submittedName>
</protein>
<gene>
    <name evidence="2" type="ORF">FHX75_111391</name>
</gene>
<proteinExistence type="predicted"/>